<dbReference type="PANTHER" id="PTHR10361">
    <property type="entry name" value="SODIUM-BILE ACID COTRANSPORTER"/>
    <property type="match status" value="1"/>
</dbReference>
<feature type="transmembrane region" description="Helical" evidence="5">
    <location>
        <begin position="130"/>
        <end position="154"/>
    </location>
</feature>
<keyword evidence="7" id="KW-1185">Reference proteome</keyword>
<dbReference type="InterPro" id="IPR002657">
    <property type="entry name" value="BilAc:Na_symport/Acr3"/>
</dbReference>
<dbReference type="Gene3D" id="1.20.1530.20">
    <property type="match status" value="1"/>
</dbReference>
<protein>
    <submittedName>
        <fullName evidence="6">Bile acid:sodium symporter</fullName>
    </submittedName>
</protein>
<evidence type="ECO:0000256" key="1">
    <source>
        <dbReference type="ARBA" id="ARBA00004141"/>
    </source>
</evidence>
<evidence type="ECO:0000256" key="5">
    <source>
        <dbReference type="SAM" id="Phobius"/>
    </source>
</evidence>
<dbReference type="RefSeq" id="WP_045053164.1">
    <property type="nucleotide sequence ID" value="NZ_CAWMDP010000059.1"/>
</dbReference>
<dbReference type="InterPro" id="IPR038770">
    <property type="entry name" value="Na+/solute_symporter_sf"/>
</dbReference>
<comment type="subcellular location">
    <subcellularLocation>
        <location evidence="1">Membrane</location>
        <topology evidence="1">Multi-pass membrane protein</topology>
    </subcellularLocation>
</comment>
<evidence type="ECO:0000256" key="4">
    <source>
        <dbReference type="ARBA" id="ARBA00023136"/>
    </source>
</evidence>
<reference evidence="6 7" key="1">
    <citation type="submission" date="2015-02" db="EMBL/GenBank/DDBJ databases">
        <title>Draft genome of a novel marine cyanobacterium (Chroococcales) isolated from South Atlantic Ocean.</title>
        <authorList>
            <person name="Rigonato J."/>
            <person name="Alvarenga D.O."/>
            <person name="Branco L.H."/>
            <person name="Varani A.M."/>
            <person name="Brandini F.P."/>
            <person name="Fiore M.F."/>
        </authorList>
    </citation>
    <scope>NUCLEOTIDE SEQUENCE [LARGE SCALE GENOMIC DNA]</scope>
    <source>
        <strain evidence="6 7">CENA595</strain>
    </source>
</reference>
<feature type="transmembrane region" description="Helical" evidence="5">
    <location>
        <begin position="69"/>
        <end position="89"/>
    </location>
</feature>
<feature type="transmembrane region" description="Helical" evidence="5">
    <location>
        <begin position="40"/>
        <end position="63"/>
    </location>
</feature>
<feature type="transmembrane region" description="Helical" evidence="5">
    <location>
        <begin position="198"/>
        <end position="220"/>
    </location>
</feature>
<feature type="transmembrane region" description="Helical" evidence="5">
    <location>
        <begin position="232"/>
        <end position="254"/>
    </location>
</feature>
<dbReference type="AlphaFoldDB" id="A0A0D8ZX93"/>
<keyword evidence="3 5" id="KW-1133">Transmembrane helix</keyword>
<keyword evidence="4 5" id="KW-0472">Membrane</keyword>
<evidence type="ECO:0000313" key="7">
    <source>
        <dbReference type="Proteomes" id="UP000032452"/>
    </source>
</evidence>
<feature type="transmembrane region" description="Helical" evidence="5">
    <location>
        <begin position="260"/>
        <end position="280"/>
    </location>
</feature>
<feature type="transmembrane region" description="Helical" evidence="5">
    <location>
        <begin position="96"/>
        <end position="118"/>
    </location>
</feature>
<accession>A0A0D8ZX93</accession>
<sequence>MQASFFTSVLLPIGLALVMLGMGLTLMPEDFQRVTRYPKAVAIGLVSQLLFLPMVGFLVAEIVPMQPEIAVGLIILALCPGGPSSNMITYLAKGDVALSVTLTALSSAITVFTIPIFANLSLQYFVGQNAAIALLVGQTMLQIFAIAIVPIVLGMLIRQKFPDLARRLEKTANRLAIGFLALIILAIIMREWSRLPTFIAQVGIGVVLLNTISMAIGFWFGKLFKLNFAQRICIAIEVGIQNATLAIAITAGLLNNPDMAIPAAIYSLFAYATAIGAIFYGRTSVQKIDRQESTSKLTYWQ</sequence>
<evidence type="ECO:0000256" key="2">
    <source>
        <dbReference type="ARBA" id="ARBA00022692"/>
    </source>
</evidence>
<feature type="transmembrane region" description="Helical" evidence="5">
    <location>
        <begin position="6"/>
        <end position="28"/>
    </location>
</feature>
<evidence type="ECO:0000256" key="3">
    <source>
        <dbReference type="ARBA" id="ARBA00022989"/>
    </source>
</evidence>
<proteinExistence type="predicted"/>
<dbReference type="PANTHER" id="PTHR10361:SF24">
    <property type="entry name" value="P3 PROTEIN"/>
    <property type="match status" value="1"/>
</dbReference>
<feature type="transmembrane region" description="Helical" evidence="5">
    <location>
        <begin position="175"/>
        <end position="192"/>
    </location>
</feature>
<dbReference type="GO" id="GO:0016020">
    <property type="term" value="C:membrane"/>
    <property type="evidence" value="ECO:0007669"/>
    <property type="project" value="UniProtKB-SubCell"/>
</dbReference>
<gene>
    <name evidence="6" type="ORF">UH38_03110</name>
</gene>
<evidence type="ECO:0000313" key="6">
    <source>
        <dbReference type="EMBL" id="KJH73069.1"/>
    </source>
</evidence>
<dbReference type="InterPro" id="IPR004710">
    <property type="entry name" value="Bilac:Na_transpt"/>
</dbReference>
<dbReference type="Pfam" id="PF01758">
    <property type="entry name" value="SBF"/>
    <property type="match status" value="1"/>
</dbReference>
<dbReference type="PATRIC" id="fig|1618023.3.peg.5098"/>
<keyword evidence="2 5" id="KW-0812">Transmembrane</keyword>
<comment type="caution">
    <text evidence="6">The sequence shown here is derived from an EMBL/GenBank/DDBJ whole genome shotgun (WGS) entry which is preliminary data.</text>
</comment>
<organism evidence="6 7">
    <name type="scientific">Aliterella atlantica CENA595</name>
    <dbReference type="NCBI Taxonomy" id="1618023"/>
    <lineage>
        <taxon>Bacteria</taxon>
        <taxon>Bacillati</taxon>
        <taxon>Cyanobacteriota</taxon>
        <taxon>Cyanophyceae</taxon>
        <taxon>Chroococcidiopsidales</taxon>
        <taxon>Aliterellaceae</taxon>
        <taxon>Aliterella</taxon>
    </lineage>
</organism>
<dbReference type="OrthoDB" id="9806785at2"/>
<name>A0A0D8ZX93_9CYAN</name>
<dbReference type="Proteomes" id="UP000032452">
    <property type="component" value="Unassembled WGS sequence"/>
</dbReference>
<dbReference type="EMBL" id="JYON01000002">
    <property type="protein sequence ID" value="KJH73069.1"/>
    <property type="molecule type" value="Genomic_DNA"/>
</dbReference>